<evidence type="ECO:0000313" key="2">
    <source>
        <dbReference type="Proteomes" id="UP000299102"/>
    </source>
</evidence>
<gene>
    <name evidence="1" type="ORF">EVAR_74250_1</name>
</gene>
<dbReference type="AlphaFoldDB" id="A0A4C1SCR9"/>
<evidence type="ECO:0000313" key="1">
    <source>
        <dbReference type="EMBL" id="GBO99864.1"/>
    </source>
</evidence>
<keyword evidence="2" id="KW-1185">Reference proteome</keyword>
<comment type="caution">
    <text evidence="1">The sequence shown here is derived from an EMBL/GenBank/DDBJ whole genome shotgun (WGS) entry which is preliminary data.</text>
</comment>
<reference evidence="1 2" key="1">
    <citation type="journal article" date="2019" name="Commun. Biol.">
        <title>The bagworm genome reveals a unique fibroin gene that provides high tensile strength.</title>
        <authorList>
            <person name="Kono N."/>
            <person name="Nakamura H."/>
            <person name="Ohtoshi R."/>
            <person name="Tomita M."/>
            <person name="Numata K."/>
            <person name="Arakawa K."/>
        </authorList>
    </citation>
    <scope>NUCLEOTIDE SEQUENCE [LARGE SCALE GENOMIC DNA]</scope>
</reference>
<organism evidence="1 2">
    <name type="scientific">Eumeta variegata</name>
    <name type="common">Bagworm moth</name>
    <name type="synonym">Eumeta japonica</name>
    <dbReference type="NCBI Taxonomy" id="151549"/>
    <lineage>
        <taxon>Eukaryota</taxon>
        <taxon>Metazoa</taxon>
        <taxon>Ecdysozoa</taxon>
        <taxon>Arthropoda</taxon>
        <taxon>Hexapoda</taxon>
        <taxon>Insecta</taxon>
        <taxon>Pterygota</taxon>
        <taxon>Neoptera</taxon>
        <taxon>Endopterygota</taxon>
        <taxon>Lepidoptera</taxon>
        <taxon>Glossata</taxon>
        <taxon>Ditrysia</taxon>
        <taxon>Tineoidea</taxon>
        <taxon>Psychidae</taxon>
        <taxon>Oiketicinae</taxon>
        <taxon>Eumeta</taxon>
    </lineage>
</organism>
<dbReference type="Proteomes" id="UP000299102">
    <property type="component" value="Unassembled WGS sequence"/>
</dbReference>
<sequence>MTTNWTLEQDDQVIDPLFGPGTSREPLLVTFDPGSPWKLHRSRTKILLIVDLADGGEVTDAIAEQVFADVHTHTYAQAHKHAHTYV</sequence>
<proteinExistence type="predicted"/>
<accession>A0A4C1SCR9</accession>
<name>A0A4C1SCR9_EUMVA</name>
<dbReference type="EMBL" id="BGZK01000004">
    <property type="protein sequence ID" value="GBO99864.1"/>
    <property type="molecule type" value="Genomic_DNA"/>
</dbReference>
<protein>
    <submittedName>
        <fullName evidence="1">Uncharacterized protein</fullName>
    </submittedName>
</protein>